<sequence>MRSAGQALNHARWRFSQQSLHPSRDCGRIAEHLGTTVTTHAGLGADIAGQVHRAGRTVGFPPAGLRRLAGA</sequence>
<proteinExistence type="predicted"/>
<comment type="caution">
    <text evidence="1">The sequence shown here is derived from an EMBL/GenBank/DDBJ whole genome shotgun (WGS) entry which is preliminary data.</text>
</comment>
<dbReference type="RefSeq" id="WP_132818366.1">
    <property type="nucleotide sequence ID" value="NZ_SMKI01000127.1"/>
</dbReference>
<evidence type="ECO:0000313" key="1">
    <source>
        <dbReference type="EMBL" id="TDC74921.1"/>
    </source>
</evidence>
<protein>
    <submittedName>
        <fullName evidence="1">Uncharacterized protein</fullName>
    </submittedName>
</protein>
<dbReference type="Proteomes" id="UP000295345">
    <property type="component" value="Unassembled WGS sequence"/>
</dbReference>
<organism evidence="1 2">
    <name type="scientific">Streptomyces hainanensis</name>
    <dbReference type="NCBI Taxonomy" id="402648"/>
    <lineage>
        <taxon>Bacteria</taxon>
        <taxon>Bacillati</taxon>
        <taxon>Actinomycetota</taxon>
        <taxon>Actinomycetes</taxon>
        <taxon>Kitasatosporales</taxon>
        <taxon>Streptomycetaceae</taxon>
        <taxon>Streptomyces</taxon>
    </lineage>
</organism>
<keyword evidence="2" id="KW-1185">Reference proteome</keyword>
<dbReference type="EMBL" id="SMKI01000127">
    <property type="protein sequence ID" value="TDC74921.1"/>
    <property type="molecule type" value="Genomic_DNA"/>
</dbReference>
<gene>
    <name evidence="1" type="ORF">E1283_14105</name>
</gene>
<dbReference type="OrthoDB" id="4332677at2"/>
<reference evidence="1 2" key="1">
    <citation type="submission" date="2019-03" db="EMBL/GenBank/DDBJ databases">
        <title>Draft genome sequences of novel Actinobacteria.</title>
        <authorList>
            <person name="Sahin N."/>
            <person name="Ay H."/>
            <person name="Saygin H."/>
        </authorList>
    </citation>
    <scope>NUCLEOTIDE SEQUENCE [LARGE SCALE GENOMIC DNA]</scope>
    <source>
        <strain evidence="1 2">DSM 41900</strain>
    </source>
</reference>
<dbReference type="AlphaFoldDB" id="A0A4R4TC05"/>
<accession>A0A4R4TC05</accession>
<name>A0A4R4TC05_9ACTN</name>
<evidence type="ECO:0000313" key="2">
    <source>
        <dbReference type="Proteomes" id="UP000295345"/>
    </source>
</evidence>